<reference evidence="21" key="1">
    <citation type="submission" date="2016-02" db="EMBL/GenBank/DDBJ databases">
        <title>Phylogeny of the Onthophagini (Coleoptera:Scarabaeidae).</title>
        <authorList>
            <person name="Thijmen B."/>
            <person name="Alfried V.P."/>
        </authorList>
    </citation>
    <scope>NUCLEOTIDE SEQUENCE</scope>
</reference>
<protein>
    <recommendedName>
        <fullName evidence="4 17">NADH-ubiquinone oxidoreductase chain 5</fullName>
        <ecNumber evidence="3 17">7.1.1.2</ecNumber>
    </recommendedName>
</protein>
<comment type="function">
    <text evidence="17">Core subunit of the mitochondrial membrane respiratory chain NADH dehydrogenase (Complex I) which catalyzes electron transfer from NADH through the respiratory chain, using ubiquinone as an electron acceptor. Essential for the catalytic activity and assembly of complex I.</text>
</comment>
<keyword evidence="12 17" id="KW-0520">NAD</keyword>
<evidence type="ECO:0000256" key="11">
    <source>
        <dbReference type="ARBA" id="ARBA00022989"/>
    </source>
</evidence>
<feature type="transmembrane region" description="Helical" evidence="17">
    <location>
        <begin position="293"/>
        <end position="317"/>
    </location>
</feature>
<evidence type="ECO:0000256" key="6">
    <source>
        <dbReference type="ARBA" id="ARBA00022660"/>
    </source>
</evidence>
<feature type="transmembrane region" description="Helical" evidence="17">
    <location>
        <begin position="416"/>
        <end position="437"/>
    </location>
</feature>
<dbReference type="Pfam" id="PF00361">
    <property type="entry name" value="Proton_antipo_M"/>
    <property type="match status" value="1"/>
</dbReference>
<evidence type="ECO:0000313" key="21">
    <source>
        <dbReference type="EMBL" id="AND96146.1"/>
    </source>
</evidence>
<keyword evidence="13 17" id="KW-0830">Ubiquinone</keyword>
<evidence type="ECO:0000256" key="5">
    <source>
        <dbReference type="ARBA" id="ARBA00022448"/>
    </source>
</evidence>
<feature type="transmembrane region" description="Helical" evidence="17">
    <location>
        <begin position="180"/>
        <end position="198"/>
    </location>
</feature>
<feature type="transmembrane region" description="Helical" evidence="17">
    <location>
        <begin position="236"/>
        <end position="256"/>
    </location>
</feature>
<evidence type="ECO:0000256" key="1">
    <source>
        <dbReference type="ARBA" id="ARBA00003257"/>
    </source>
</evidence>
<feature type="domain" description="NADH:quinone oxidoreductase/Mrp antiporter transmembrane" evidence="18">
    <location>
        <begin position="104"/>
        <end position="386"/>
    </location>
</feature>
<dbReference type="InterPro" id="IPR010934">
    <property type="entry name" value="NADH_DH_su5_C"/>
</dbReference>
<keyword evidence="5 17" id="KW-0813">Transport</keyword>
<comment type="similarity">
    <text evidence="17">Belongs to the complex I subunit 5 family.</text>
</comment>
<organism evidence="21">
    <name type="scientific">Onthophagus fimetarius</name>
    <dbReference type="NCBI Taxonomy" id="206765"/>
    <lineage>
        <taxon>Eukaryota</taxon>
        <taxon>Metazoa</taxon>
        <taxon>Ecdysozoa</taxon>
        <taxon>Arthropoda</taxon>
        <taxon>Hexapoda</taxon>
        <taxon>Insecta</taxon>
        <taxon>Pterygota</taxon>
        <taxon>Neoptera</taxon>
        <taxon>Endopterygota</taxon>
        <taxon>Coleoptera</taxon>
        <taxon>Polyphaga</taxon>
        <taxon>Scarabaeiformia</taxon>
        <taxon>Scarabaeidae</taxon>
        <taxon>Scarabaeinae</taxon>
        <taxon>Onthophagini</taxon>
        <taxon>Onthophagus</taxon>
    </lineage>
</organism>
<keyword evidence="7 17" id="KW-0812">Transmembrane</keyword>
<dbReference type="AlphaFoldDB" id="A0A1X9HDP5"/>
<dbReference type="InterPro" id="IPR001516">
    <property type="entry name" value="Proton_antipo_N"/>
</dbReference>
<dbReference type="GO" id="GO:0042773">
    <property type="term" value="P:ATP synthesis coupled electron transport"/>
    <property type="evidence" value="ECO:0007669"/>
    <property type="project" value="InterPro"/>
</dbReference>
<sequence length="570" mass="65882">MSICLIYYFFFMLLSIFLFFMSLNFMIYDYSLMLEFQLISINSCQILMTFLFDWMSLLFMSFVLFISSMVIYYSINYMEGDLNINRFIMLVCMFVLSMMLLIISPNLISILLGWDGLGLVSYCLVIYYQNVKSYNAGMITALSNRIGDVFLLLSIAWMLNYGGFNFYYYVNYMKMDEIKFISMFIMIAAMTKSAQIPFSSWLPAAMAAPTPVSSLVHSSTLVTAGVYLLIRFNLALTYNCMLVMLFIGSMTMFMAGLGANYEFDLKKIIALSTLSQLGLMMSILSLGEYKLAFFHLLTHALFKALLFMCGGCMIHNLSNCQDIRFMGNMISLMPLTCAFFIISNMALCGLPFLSGFYSKDLILEIVSMNYLNIYIYLIFFISTGLTVSYTFRLLYYVIIGNFNNFSVHLISDNNNIIMLKGMSGLIFFVIFGGSMLMWLMFPIPYFICLPFLMKIMVLFVIMIGMILGYEFSQLKLNYSLNSLMNLNQSIFFASMWNMPILSTFGMNYYPLIMSNQIYKSIDQGWSEYLGAQNIYMNIKNISMFMQFMYNNNLKIFLLLTVMWIMLLLFI</sequence>
<feature type="transmembrane region" description="Helical" evidence="17">
    <location>
        <begin position="149"/>
        <end position="168"/>
    </location>
</feature>
<accession>A0A1X9HDP5</accession>
<dbReference type="EMBL" id="KU739452">
    <property type="protein sequence ID" value="AND96146.1"/>
    <property type="molecule type" value="Genomic_DNA"/>
</dbReference>
<feature type="transmembrane region" description="Helical" evidence="17">
    <location>
        <begin position="57"/>
        <end position="75"/>
    </location>
</feature>
<feature type="transmembrane region" description="Helical" evidence="17">
    <location>
        <begin position="443"/>
        <end position="469"/>
    </location>
</feature>
<evidence type="ECO:0000256" key="4">
    <source>
        <dbReference type="ARBA" id="ARBA00021096"/>
    </source>
</evidence>
<feature type="transmembrane region" description="Helical" evidence="17">
    <location>
        <begin position="6"/>
        <end position="25"/>
    </location>
</feature>
<dbReference type="PRINTS" id="PR01434">
    <property type="entry name" value="NADHDHGNASE5"/>
</dbReference>
<name>A0A1X9HDP5_9SCAR</name>
<dbReference type="GO" id="GO:0003954">
    <property type="term" value="F:NADH dehydrogenase activity"/>
    <property type="evidence" value="ECO:0007669"/>
    <property type="project" value="TreeGrafter"/>
</dbReference>
<feature type="domain" description="NADH dehydrogenase subunit 5 C-terminal" evidence="20">
    <location>
        <begin position="389"/>
        <end position="569"/>
    </location>
</feature>
<keyword evidence="8" id="KW-0999">Mitochondrion inner membrane</keyword>
<dbReference type="InterPro" id="IPR003945">
    <property type="entry name" value="NU5C-like"/>
</dbReference>
<dbReference type="GO" id="GO:0008137">
    <property type="term" value="F:NADH dehydrogenase (ubiquinone) activity"/>
    <property type="evidence" value="ECO:0007669"/>
    <property type="project" value="UniProtKB-EC"/>
</dbReference>
<dbReference type="Pfam" id="PF06455">
    <property type="entry name" value="NADH5_C"/>
    <property type="match status" value="1"/>
</dbReference>
<comment type="subcellular location">
    <subcellularLocation>
        <location evidence="2">Mitochondrion inner membrane</location>
        <topology evidence="2">Multi-pass membrane protein</topology>
    </subcellularLocation>
</comment>
<proteinExistence type="inferred from homology"/>
<evidence type="ECO:0000256" key="13">
    <source>
        <dbReference type="ARBA" id="ARBA00023075"/>
    </source>
</evidence>
<keyword evidence="6" id="KW-0679">Respiratory chain</keyword>
<geneLocation type="mitochondrion" evidence="21"/>
<keyword evidence="10" id="KW-0249">Electron transport</keyword>
<dbReference type="PANTHER" id="PTHR42829">
    <property type="entry name" value="NADH-UBIQUINONE OXIDOREDUCTASE CHAIN 5"/>
    <property type="match status" value="1"/>
</dbReference>
<evidence type="ECO:0000259" key="19">
    <source>
        <dbReference type="Pfam" id="PF00662"/>
    </source>
</evidence>
<comment type="catalytic activity">
    <reaction evidence="16 17">
        <text>a ubiquinone + NADH + 5 H(+)(in) = a ubiquinol + NAD(+) + 4 H(+)(out)</text>
        <dbReference type="Rhea" id="RHEA:29091"/>
        <dbReference type="Rhea" id="RHEA-COMP:9565"/>
        <dbReference type="Rhea" id="RHEA-COMP:9566"/>
        <dbReference type="ChEBI" id="CHEBI:15378"/>
        <dbReference type="ChEBI" id="CHEBI:16389"/>
        <dbReference type="ChEBI" id="CHEBI:17976"/>
        <dbReference type="ChEBI" id="CHEBI:57540"/>
        <dbReference type="ChEBI" id="CHEBI:57945"/>
        <dbReference type="EC" id="7.1.1.2"/>
    </reaction>
</comment>
<evidence type="ECO:0000259" key="20">
    <source>
        <dbReference type="Pfam" id="PF06455"/>
    </source>
</evidence>
<feature type="transmembrane region" description="Helical" evidence="17">
    <location>
        <begin position="329"/>
        <end position="353"/>
    </location>
</feature>
<feature type="transmembrane region" description="Helical" evidence="17">
    <location>
        <begin position="210"/>
        <end position="230"/>
    </location>
</feature>
<evidence type="ECO:0000256" key="7">
    <source>
        <dbReference type="ARBA" id="ARBA00022692"/>
    </source>
</evidence>
<evidence type="ECO:0000256" key="10">
    <source>
        <dbReference type="ARBA" id="ARBA00022982"/>
    </source>
</evidence>
<evidence type="ECO:0000256" key="8">
    <source>
        <dbReference type="ARBA" id="ARBA00022792"/>
    </source>
</evidence>
<feature type="transmembrane region" description="Helical" evidence="17">
    <location>
        <begin position="373"/>
        <end position="395"/>
    </location>
</feature>
<feature type="transmembrane region" description="Helical" evidence="17">
    <location>
        <begin position="490"/>
        <end position="509"/>
    </location>
</feature>
<dbReference type="GO" id="GO:0015990">
    <property type="term" value="P:electron transport coupled proton transport"/>
    <property type="evidence" value="ECO:0007669"/>
    <property type="project" value="TreeGrafter"/>
</dbReference>
<evidence type="ECO:0000256" key="15">
    <source>
        <dbReference type="ARBA" id="ARBA00023136"/>
    </source>
</evidence>
<dbReference type="EC" id="7.1.1.2" evidence="3 17"/>
<gene>
    <name evidence="21" type="primary">nad5</name>
</gene>
<dbReference type="GO" id="GO:0005743">
    <property type="term" value="C:mitochondrial inner membrane"/>
    <property type="evidence" value="ECO:0007669"/>
    <property type="project" value="UniProtKB-SubCell"/>
</dbReference>
<dbReference type="Pfam" id="PF00662">
    <property type="entry name" value="Proton_antipo_N"/>
    <property type="match status" value="1"/>
</dbReference>
<evidence type="ECO:0000259" key="18">
    <source>
        <dbReference type="Pfam" id="PF00361"/>
    </source>
</evidence>
<evidence type="ECO:0000256" key="3">
    <source>
        <dbReference type="ARBA" id="ARBA00012944"/>
    </source>
</evidence>
<dbReference type="PANTHER" id="PTHR42829:SF2">
    <property type="entry name" value="NADH-UBIQUINONE OXIDOREDUCTASE CHAIN 5"/>
    <property type="match status" value="1"/>
</dbReference>
<evidence type="ECO:0000256" key="16">
    <source>
        <dbReference type="ARBA" id="ARBA00049551"/>
    </source>
</evidence>
<feature type="transmembrane region" description="Helical" evidence="17">
    <location>
        <begin position="87"/>
        <end position="104"/>
    </location>
</feature>
<evidence type="ECO:0000256" key="12">
    <source>
        <dbReference type="ARBA" id="ARBA00023027"/>
    </source>
</evidence>
<evidence type="ECO:0000256" key="9">
    <source>
        <dbReference type="ARBA" id="ARBA00022967"/>
    </source>
</evidence>
<feature type="transmembrane region" description="Helical" evidence="17">
    <location>
        <begin position="268"/>
        <end position="287"/>
    </location>
</feature>
<keyword evidence="11 17" id="KW-1133">Transmembrane helix</keyword>
<keyword evidence="14 17" id="KW-0496">Mitochondrion</keyword>
<keyword evidence="15 17" id="KW-0472">Membrane</keyword>
<comment type="function">
    <text evidence="1">Core subunit of the mitochondrial membrane respiratory chain NADH dehydrogenase (Complex I) that is believed to belong to the minimal assembly required for catalysis. Complex I functions in the transfer of electrons from NADH to the respiratory chain. The immediate electron acceptor for the enzyme is believed to be ubiquinone.</text>
</comment>
<evidence type="ECO:0000256" key="2">
    <source>
        <dbReference type="ARBA" id="ARBA00004448"/>
    </source>
</evidence>
<evidence type="ECO:0000256" key="17">
    <source>
        <dbReference type="RuleBase" id="RU003404"/>
    </source>
</evidence>
<dbReference type="InterPro" id="IPR001750">
    <property type="entry name" value="ND/Mrp_TM"/>
</dbReference>
<keyword evidence="9" id="KW-1278">Translocase</keyword>
<feature type="domain" description="NADH-Ubiquinone oxidoreductase (complex I) chain 5 N-terminal" evidence="19">
    <location>
        <begin position="39"/>
        <end position="87"/>
    </location>
</feature>
<evidence type="ECO:0000256" key="14">
    <source>
        <dbReference type="ARBA" id="ARBA00023128"/>
    </source>
</evidence>
<feature type="transmembrane region" description="Helical" evidence="17">
    <location>
        <begin position="553"/>
        <end position="569"/>
    </location>
</feature>